<organism evidence="1 2">
    <name type="scientific">Aquimarina amphilecti</name>
    <dbReference type="NCBI Taxonomy" id="1038014"/>
    <lineage>
        <taxon>Bacteria</taxon>
        <taxon>Pseudomonadati</taxon>
        <taxon>Bacteroidota</taxon>
        <taxon>Flavobacteriia</taxon>
        <taxon>Flavobacteriales</taxon>
        <taxon>Flavobacteriaceae</taxon>
        <taxon>Aquimarina</taxon>
    </lineage>
</organism>
<evidence type="ECO:0000313" key="1">
    <source>
        <dbReference type="EMBL" id="SEL22000.1"/>
    </source>
</evidence>
<reference evidence="1 2" key="1">
    <citation type="submission" date="2016-10" db="EMBL/GenBank/DDBJ databases">
        <authorList>
            <person name="de Groot N.N."/>
        </authorList>
    </citation>
    <scope>NUCLEOTIDE SEQUENCE [LARGE SCALE GENOMIC DNA]</scope>
    <source>
        <strain evidence="1 2">DSM 25232</strain>
    </source>
</reference>
<dbReference type="EMBL" id="FOAB01000003">
    <property type="protein sequence ID" value="SEL22000.1"/>
    <property type="molecule type" value="Genomic_DNA"/>
</dbReference>
<sequence length="210" mass="25282">MKINYNDLVLNKNIQYSHNPFGGIDDEELLDIIDPKHSFEKLIQTLNQDSPIIIQFVGRKGRGKTTHLRALHQLIPEAEMHFLNRSTYKWIVDNTNKYTFIDSVHHISWRKRLQLWRNYSLSYVITTHIPRDLEFLFCKRKYKTFYFNGITPEKLEIIIKKRISQFSYIKYQDILLNQTILNQLIQKFGDNIRAILNFLYDRFKIESYGY</sequence>
<proteinExistence type="predicted"/>
<dbReference type="AlphaFoldDB" id="A0A1H7NES2"/>
<dbReference type="OrthoDB" id="1190227at2"/>
<name>A0A1H7NES2_AQUAM</name>
<accession>A0A1H7NES2</accession>
<keyword evidence="2" id="KW-1185">Reference proteome</keyword>
<dbReference type="Proteomes" id="UP000198521">
    <property type="component" value="Unassembled WGS sequence"/>
</dbReference>
<protein>
    <submittedName>
        <fullName evidence="1">Uncharacterized protein</fullName>
    </submittedName>
</protein>
<dbReference type="STRING" id="1038014.SAMN04487910_2058"/>
<evidence type="ECO:0000313" key="2">
    <source>
        <dbReference type="Proteomes" id="UP000198521"/>
    </source>
</evidence>
<gene>
    <name evidence="1" type="ORF">SAMN04487910_2058</name>
</gene>
<dbReference type="InterPro" id="IPR027417">
    <property type="entry name" value="P-loop_NTPase"/>
</dbReference>
<dbReference type="RefSeq" id="WP_091407996.1">
    <property type="nucleotide sequence ID" value="NZ_FOAB01000003.1"/>
</dbReference>
<dbReference type="SUPFAM" id="SSF52540">
    <property type="entry name" value="P-loop containing nucleoside triphosphate hydrolases"/>
    <property type="match status" value="1"/>
</dbReference>